<dbReference type="InterPro" id="IPR007498">
    <property type="entry name" value="PqiA-like"/>
</dbReference>
<organism evidence="2 3">
    <name type="scientific">Pedobacter steynii</name>
    <dbReference type="NCBI Taxonomy" id="430522"/>
    <lineage>
        <taxon>Bacteria</taxon>
        <taxon>Pseudomonadati</taxon>
        <taxon>Bacteroidota</taxon>
        <taxon>Sphingobacteriia</taxon>
        <taxon>Sphingobacteriales</taxon>
        <taxon>Sphingobacteriaceae</taxon>
        <taxon>Pedobacter</taxon>
    </lineage>
</organism>
<dbReference type="Pfam" id="PF04403">
    <property type="entry name" value="PqiA"/>
    <property type="match status" value="1"/>
</dbReference>
<proteinExistence type="predicted"/>
<sequence>MKAIRKVALPNILLLAGLSLLLCGEAWFGFRISTLSSQQEEIKADYSVANSITFGILSVDQWREKMAAVVDDKVNEFNMTAVQKKALQKKVEKQLNSLVDKAVAEVNKPQKSIGGKLKKLAFNALVDPEEIQAEVPAFAATIVARINKPTSKKRLKNIVTSKVDQLEKQTFDNTEPASVTVTRHIYKKYQVSNTEDFEKTVNSQLIRIQRLSYNYTYAMIGCVLLALFLWFFLRKHVRLHTTLYILSLMFAFVLLSVGITATIIEVDARIQSLNFTLLSEKLAFTNQVLFFQSKSITGIVESLIGQPKPDAILVGILILLFVIILPVLRMIGKGILIWGRDKYAENKLIRFLALDLGKWDMADVMVVGIAMTYIGLNGILQSQLSGLNIEEELLSTVTQNNTSLQPGYYIFVAYVIYASLLSLILKRINPLKK</sequence>
<name>A0A1D7QN77_9SPHI</name>
<reference evidence="2 3" key="1">
    <citation type="submission" date="2016-08" db="EMBL/GenBank/DDBJ databases">
        <authorList>
            <person name="Seilhamer J.J."/>
        </authorList>
    </citation>
    <scope>NUCLEOTIDE SEQUENCE [LARGE SCALE GENOMIC DNA]</scope>
    <source>
        <strain evidence="2 3">DX4</strain>
    </source>
</reference>
<feature type="transmembrane region" description="Helical" evidence="1">
    <location>
        <begin position="359"/>
        <end position="380"/>
    </location>
</feature>
<feature type="transmembrane region" description="Helical" evidence="1">
    <location>
        <begin position="215"/>
        <end position="233"/>
    </location>
</feature>
<dbReference type="Proteomes" id="UP000094313">
    <property type="component" value="Chromosome"/>
</dbReference>
<keyword evidence="1" id="KW-0472">Membrane</keyword>
<dbReference type="RefSeq" id="WP_069381769.1">
    <property type="nucleotide sequence ID" value="NZ_CP017141.1"/>
</dbReference>
<dbReference type="KEGG" id="psty:BFS30_24850"/>
<evidence type="ECO:0000256" key="1">
    <source>
        <dbReference type="SAM" id="Phobius"/>
    </source>
</evidence>
<keyword evidence="1" id="KW-1133">Transmembrane helix</keyword>
<keyword evidence="1" id="KW-0812">Transmembrane</keyword>
<keyword evidence="3" id="KW-1185">Reference proteome</keyword>
<keyword evidence="2" id="KW-0456">Lyase</keyword>
<feature type="transmembrane region" description="Helical" evidence="1">
    <location>
        <begin position="407"/>
        <end position="425"/>
    </location>
</feature>
<evidence type="ECO:0000313" key="2">
    <source>
        <dbReference type="EMBL" id="AOM80107.1"/>
    </source>
</evidence>
<accession>A0A1D7QN77</accession>
<evidence type="ECO:0000313" key="3">
    <source>
        <dbReference type="Proteomes" id="UP000094313"/>
    </source>
</evidence>
<gene>
    <name evidence="2" type="ORF">BFS30_24850</name>
</gene>
<feature type="transmembrane region" description="Helical" evidence="1">
    <location>
        <begin position="245"/>
        <end position="264"/>
    </location>
</feature>
<dbReference type="GO" id="GO:0016829">
    <property type="term" value="F:lyase activity"/>
    <property type="evidence" value="ECO:0007669"/>
    <property type="project" value="UniProtKB-KW"/>
</dbReference>
<dbReference type="AlphaFoldDB" id="A0A1D7QN77"/>
<protein>
    <submittedName>
        <fullName evidence="2">2-methylisocitrate lyase</fullName>
    </submittedName>
</protein>
<feature type="transmembrane region" description="Helical" evidence="1">
    <location>
        <begin position="311"/>
        <end position="338"/>
    </location>
</feature>
<dbReference type="OrthoDB" id="9800207at2"/>
<dbReference type="EMBL" id="CP017141">
    <property type="protein sequence ID" value="AOM80107.1"/>
    <property type="molecule type" value="Genomic_DNA"/>
</dbReference>